<gene>
    <name evidence="5" type="primary">MKP-4</name>
    <name evidence="5" type="ORF">GWK47_027471</name>
</gene>
<dbReference type="GO" id="GO:0005634">
    <property type="term" value="C:nucleus"/>
    <property type="evidence" value="ECO:0007669"/>
    <property type="project" value="TreeGrafter"/>
</dbReference>
<dbReference type="EMBL" id="JACEEZ010026301">
    <property type="protein sequence ID" value="KAG0693507.1"/>
    <property type="molecule type" value="Genomic_DNA"/>
</dbReference>
<keyword evidence="6" id="KW-1185">Reference proteome</keyword>
<organism evidence="5 6">
    <name type="scientific">Chionoecetes opilio</name>
    <name type="common">Atlantic snow crab</name>
    <name type="synonym">Cancer opilio</name>
    <dbReference type="NCBI Taxonomy" id="41210"/>
    <lineage>
        <taxon>Eukaryota</taxon>
        <taxon>Metazoa</taxon>
        <taxon>Ecdysozoa</taxon>
        <taxon>Arthropoda</taxon>
        <taxon>Crustacea</taxon>
        <taxon>Multicrustacea</taxon>
        <taxon>Malacostraca</taxon>
        <taxon>Eumalacostraca</taxon>
        <taxon>Eucarida</taxon>
        <taxon>Decapoda</taxon>
        <taxon>Pleocyemata</taxon>
        <taxon>Brachyura</taxon>
        <taxon>Eubrachyura</taxon>
        <taxon>Majoidea</taxon>
        <taxon>Majidae</taxon>
        <taxon>Chionoecetes</taxon>
    </lineage>
</organism>
<comment type="caution">
    <text evidence="5">The sequence shown here is derived from an EMBL/GenBank/DDBJ whole genome shotgun (WGS) entry which is preliminary data.</text>
</comment>
<dbReference type="OrthoDB" id="2017893at2759"/>
<dbReference type="GO" id="GO:0004725">
    <property type="term" value="F:protein tyrosine phosphatase activity"/>
    <property type="evidence" value="ECO:0007669"/>
    <property type="project" value="UniProtKB-EC"/>
</dbReference>
<dbReference type="Gene3D" id="3.90.190.10">
    <property type="entry name" value="Protein tyrosine phosphatase superfamily"/>
    <property type="match status" value="1"/>
</dbReference>
<dbReference type="EC" id="3.1.3.48" evidence="2"/>
<accession>A0A8J8W9C8</accession>
<keyword evidence="4" id="KW-0904">Protein phosphatase</keyword>
<proteinExistence type="inferred from homology"/>
<keyword evidence="3" id="KW-0378">Hydrolase</keyword>
<evidence type="ECO:0000256" key="2">
    <source>
        <dbReference type="ARBA" id="ARBA00013064"/>
    </source>
</evidence>
<evidence type="ECO:0000256" key="3">
    <source>
        <dbReference type="ARBA" id="ARBA00022801"/>
    </source>
</evidence>
<sequence length="203" mass="22421">MQKTDDEDLLPDVVNLDQIEEGLYLGNLTAATDIKTLSRRGVSHILTVDSKPLPSSITSLAGMSFMYIQDEALGLDSKHRSVVHPNPNTDADYGPVAYKCRNCRLSLISLRSVVDHCPGEAPLWTDSKWSDAQTKPEGCGKGIFTFPIAWMGDVTEPLHGKLHCPKCHAKLGSFSWHEGCRCSCEARIIPAFYFIPSKLDKCL</sequence>
<protein>
    <recommendedName>
        <fullName evidence="2">protein-tyrosine-phosphatase</fullName>
        <ecNumber evidence="2">3.1.3.48</ecNumber>
    </recommendedName>
</protein>
<name>A0A8J8W9C8_CHIOP</name>
<dbReference type="InterPro" id="IPR029021">
    <property type="entry name" value="Prot-tyrosine_phosphatase-like"/>
</dbReference>
<dbReference type="Proteomes" id="UP000770661">
    <property type="component" value="Unassembled WGS sequence"/>
</dbReference>
<dbReference type="GO" id="GO:0008138">
    <property type="term" value="F:protein tyrosine/serine/threonine phosphatase activity"/>
    <property type="evidence" value="ECO:0007669"/>
    <property type="project" value="TreeGrafter"/>
</dbReference>
<reference evidence="5" key="1">
    <citation type="submission" date="2020-07" db="EMBL/GenBank/DDBJ databases">
        <title>The High-quality genome of the commercially important snow crab, Chionoecetes opilio.</title>
        <authorList>
            <person name="Jeong J.-H."/>
            <person name="Ryu S."/>
        </authorList>
    </citation>
    <scope>NUCLEOTIDE SEQUENCE</scope>
    <source>
        <strain evidence="5">MADBK_172401_WGS</strain>
        <tissue evidence="5">Digestive gland</tissue>
    </source>
</reference>
<evidence type="ECO:0000256" key="1">
    <source>
        <dbReference type="ARBA" id="ARBA00008601"/>
    </source>
</evidence>
<dbReference type="AlphaFoldDB" id="A0A8J8W9C8"/>
<evidence type="ECO:0000313" key="5">
    <source>
        <dbReference type="EMBL" id="KAG0693507.1"/>
    </source>
</evidence>
<evidence type="ECO:0000256" key="4">
    <source>
        <dbReference type="ARBA" id="ARBA00022912"/>
    </source>
</evidence>
<dbReference type="PANTHER" id="PTHR45848:SF4">
    <property type="entry name" value="DUAL SPECIFICITY PROTEIN PHOSPHATASE 12"/>
    <property type="match status" value="1"/>
</dbReference>
<evidence type="ECO:0000313" key="6">
    <source>
        <dbReference type="Proteomes" id="UP000770661"/>
    </source>
</evidence>
<comment type="similarity">
    <text evidence="1">Belongs to the protein-tyrosine phosphatase family. Non-receptor class dual specificity subfamily.</text>
</comment>
<dbReference type="PANTHER" id="PTHR45848">
    <property type="entry name" value="DUAL SPECIFICITY PROTEIN PHOSPHATASE 12 FAMILY MEMBER"/>
    <property type="match status" value="1"/>
</dbReference>